<feature type="transmembrane region" description="Helical" evidence="1">
    <location>
        <begin position="12"/>
        <end position="32"/>
    </location>
</feature>
<feature type="domain" description="Inner membrane protein YgaP-like transmembrane" evidence="2">
    <location>
        <begin position="1"/>
        <end position="69"/>
    </location>
</feature>
<evidence type="ECO:0000313" key="3">
    <source>
        <dbReference type="EMBL" id="MBD3665425.1"/>
    </source>
</evidence>
<dbReference type="Proteomes" id="UP000635142">
    <property type="component" value="Unassembled WGS sequence"/>
</dbReference>
<gene>
    <name evidence="3" type="ORF">H9Q16_15935</name>
</gene>
<feature type="transmembrane region" description="Helical" evidence="1">
    <location>
        <begin position="38"/>
        <end position="57"/>
    </location>
</feature>
<dbReference type="EMBL" id="JACTAG010000002">
    <property type="protein sequence ID" value="MBD3665425.1"/>
    <property type="molecule type" value="Genomic_DNA"/>
</dbReference>
<accession>A0A927HHN1</accession>
<organism evidence="3 4">
    <name type="scientific">Sulfitobacter aestuariivivens</name>
    <dbReference type="NCBI Taxonomy" id="2766981"/>
    <lineage>
        <taxon>Bacteria</taxon>
        <taxon>Pseudomonadati</taxon>
        <taxon>Pseudomonadota</taxon>
        <taxon>Alphaproteobacteria</taxon>
        <taxon>Rhodobacterales</taxon>
        <taxon>Roseobacteraceae</taxon>
        <taxon>Sulfitobacter</taxon>
    </lineage>
</organism>
<dbReference type="InterPro" id="IPR021309">
    <property type="entry name" value="YgaP-like_TM"/>
</dbReference>
<dbReference type="RefSeq" id="WP_191076400.1">
    <property type="nucleotide sequence ID" value="NZ_JACTAG010000002.1"/>
</dbReference>
<protein>
    <submittedName>
        <fullName evidence="3">DUF2892 domain-containing protein</fullName>
    </submittedName>
</protein>
<comment type="caution">
    <text evidence="3">The sequence shown here is derived from an EMBL/GenBank/DDBJ whole genome shotgun (WGS) entry which is preliminary data.</text>
</comment>
<evidence type="ECO:0000259" key="2">
    <source>
        <dbReference type="Pfam" id="PF11127"/>
    </source>
</evidence>
<proteinExistence type="predicted"/>
<keyword evidence="1" id="KW-0472">Membrane</keyword>
<keyword evidence="1" id="KW-1133">Transmembrane helix</keyword>
<evidence type="ECO:0000313" key="4">
    <source>
        <dbReference type="Proteomes" id="UP000635142"/>
    </source>
</evidence>
<keyword evidence="1" id="KW-0812">Transmembrane</keyword>
<name>A0A927HHN1_9RHOB</name>
<keyword evidence="4" id="KW-1185">Reference proteome</keyword>
<dbReference type="AlphaFoldDB" id="A0A927HHN1"/>
<sequence>MTANLGSPDRLLRAILGIALIVLPLLNMPAIWSSSALAYGSIAVGLILVLSALIRFCPLYRIFGVSTCKL</sequence>
<evidence type="ECO:0000256" key="1">
    <source>
        <dbReference type="SAM" id="Phobius"/>
    </source>
</evidence>
<dbReference type="Pfam" id="PF11127">
    <property type="entry name" value="YgaP-like_TM"/>
    <property type="match status" value="1"/>
</dbReference>
<reference evidence="3" key="1">
    <citation type="submission" date="2020-08" db="EMBL/GenBank/DDBJ databases">
        <title>Sulfitobacter aestuariivivens sp. nov., isolated from a tidal flat.</title>
        <authorList>
            <person name="Park S."/>
            <person name="Yoon J.-H."/>
        </authorList>
    </citation>
    <scope>NUCLEOTIDE SEQUENCE</scope>
    <source>
        <strain evidence="3">TSTF-M16</strain>
    </source>
</reference>